<reference evidence="2" key="1">
    <citation type="submission" date="2021-01" db="EMBL/GenBank/DDBJ databases">
        <authorList>
            <person name="Corre E."/>
            <person name="Pelletier E."/>
            <person name="Niang G."/>
            <person name="Scheremetjew M."/>
            <person name="Finn R."/>
            <person name="Kale V."/>
            <person name="Holt S."/>
            <person name="Cochrane G."/>
            <person name="Meng A."/>
            <person name="Brown T."/>
            <person name="Cohen L."/>
        </authorList>
    </citation>
    <scope>NUCLEOTIDE SEQUENCE</scope>
    <source>
        <strain evidence="2">UTEX LB 985</strain>
    </source>
</reference>
<protein>
    <submittedName>
        <fullName evidence="2">Uncharacterized protein</fullName>
    </submittedName>
</protein>
<proteinExistence type="predicted"/>
<organism evidence="2">
    <name type="scientific">Haptolina brevifila</name>
    <dbReference type="NCBI Taxonomy" id="156173"/>
    <lineage>
        <taxon>Eukaryota</taxon>
        <taxon>Haptista</taxon>
        <taxon>Haptophyta</taxon>
        <taxon>Prymnesiophyceae</taxon>
        <taxon>Prymnesiales</taxon>
        <taxon>Prymnesiaceae</taxon>
        <taxon>Haptolina</taxon>
    </lineage>
</organism>
<name>A0A7S2N5H1_9EUKA</name>
<evidence type="ECO:0000313" key="2">
    <source>
        <dbReference type="EMBL" id="CAD9520658.1"/>
    </source>
</evidence>
<keyword evidence="1" id="KW-0175">Coiled coil</keyword>
<gene>
    <name evidence="2" type="ORF">CBRE1094_LOCUS34353</name>
</gene>
<evidence type="ECO:0000256" key="1">
    <source>
        <dbReference type="SAM" id="Coils"/>
    </source>
</evidence>
<sequence length="342" mass="37573">MTVFNLWLKSTSDSPGLTFVIHWRVPILCVLALLFVIPHDPSSTIPPQQVGSNAFGMRRSPLPSGIVGGPERRSAIVPFERSPRSRGAHAAAVGVVDWTWLARAALVRPVQASRVALRAASLQQRAEQQQRYEQQRQQRQRLQQHIVASLSNATAIALGEVALPTSVDALRDLLGHRQSWWGDLDAVETRELYHSLLPSYLLDEDRISLHERARLAVLIRHAARLYARERAQLPLTLACELLDGVRQLWESGRFQPGGLSEEQVWRKYAEEYAEAAGLLAEDVCTEDPSLCEMILRKASTTNKQVDELVGCLDSMGEGALQAGLCAAGSAAGSFCAEQLGSG</sequence>
<dbReference type="AlphaFoldDB" id="A0A7S2N5H1"/>
<feature type="coiled-coil region" evidence="1">
    <location>
        <begin position="118"/>
        <end position="145"/>
    </location>
</feature>
<dbReference type="EMBL" id="HBGU01063049">
    <property type="protein sequence ID" value="CAD9520658.1"/>
    <property type="molecule type" value="Transcribed_RNA"/>
</dbReference>
<accession>A0A7S2N5H1</accession>